<feature type="domain" description="Transposase IS116/IS110/IS902 C-terminal" evidence="2">
    <location>
        <begin position="309"/>
        <end position="395"/>
    </location>
</feature>
<accession>A0A8E0I8F2</accession>
<proteinExistence type="predicted"/>
<feature type="domain" description="Transposase IS110-like N-terminal" evidence="1">
    <location>
        <begin position="44"/>
        <end position="197"/>
    </location>
</feature>
<dbReference type="Pfam" id="PF02371">
    <property type="entry name" value="Transposase_20"/>
    <property type="match status" value="1"/>
</dbReference>
<dbReference type="PANTHER" id="PTHR33055">
    <property type="entry name" value="TRANSPOSASE FOR INSERTION SEQUENCE ELEMENT IS1111A"/>
    <property type="match status" value="1"/>
</dbReference>
<reference evidence="3 4" key="1">
    <citation type="journal article" date="2013" name="PLoS ONE">
        <title>Lactobacillus paracasei comparative genomics: towards species pan-genome definition and exploitation of diversity.</title>
        <authorList>
            <person name="Smokvina T."/>
            <person name="Wels M."/>
            <person name="Polka J."/>
            <person name="Chervaux C."/>
            <person name="Brisse S."/>
            <person name="Boekhorst J."/>
            <person name="van Hylckama Vlieg J.E."/>
            <person name="Siezen R.J."/>
        </authorList>
    </citation>
    <scope>NUCLEOTIDE SEQUENCE [LARGE SCALE GENOMIC DNA]</scope>
    <source>
        <strain evidence="3 4">Lpp22</strain>
    </source>
</reference>
<comment type="caution">
    <text evidence="3">The sequence shown here is derived from an EMBL/GenBank/DDBJ whole genome shotgun (WGS) entry which is preliminary data.</text>
</comment>
<dbReference type="InterPro" id="IPR002525">
    <property type="entry name" value="Transp_IS110-like_N"/>
</dbReference>
<dbReference type="PANTHER" id="PTHR33055:SF17">
    <property type="entry name" value="THIRD ORF IN TRANSPOSON ISC1491"/>
    <property type="match status" value="1"/>
</dbReference>
<evidence type="ECO:0000313" key="4">
    <source>
        <dbReference type="Proteomes" id="UP000014257"/>
    </source>
</evidence>
<gene>
    <name evidence="3" type="ORF">Lpp22_2146</name>
</gene>
<dbReference type="EMBL" id="ANMI01000209">
    <property type="protein sequence ID" value="EPC24476.1"/>
    <property type="molecule type" value="Genomic_DNA"/>
</dbReference>
<dbReference type="NCBIfam" id="NF033542">
    <property type="entry name" value="transpos_IS110"/>
    <property type="match status" value="1"/>
</dbReference>
<dbReference type="GO" id="GO:0006313">
    <property type="term" value="P:DNA transposition"/>
    <property type="evidence" value="ECO:0007669"/>
    <property type="project" value="InterPro"/>
</dbReference>
<dbReference type="AlphaFoldDB" id="A0A8E0I8F2"/>
<name>A0A8E0I8F2_LACPA</name>
<protein>
    <submittedName>
        <fullName evidence="3">Transposase</fullName>
    </submittedName>
</protein>
<organism evidence="3 4">
    <name type="scientific">Lacticaseibacillus paracasei subsp. paracasei Lpp22</name>
    <dbReference type="NCBI Taxonomy" id="1256221"/>
    <lineage>
        <taxon>Bacteria</taxon>
        <taxon>Bacillati</taxon>
        <taxon>Bacillota</taxon>
        <taxon>Bacilli</taxon>
        <taxon>Lactobacillales</taxon>
        <taxon>Lactobacillaceae</taxon>
        <taxon>Lacticaseibacillus</taxon>
    </lineage>
</organism>
<dbReference type="GO" id="GO:0004803">
    <property type="term" value="F:transposase activity"/>
    <property type="evidence" value="ECO:0007669"/>
    <property type="project" value="InterPro"/>
</dbReference>
<dbReference type="InterPro" id="IPR047650">
    <property type="entry name" value="Transpos_IS110"/>
</dbReference>
<evidence type="ECO:0000313" key="3">
    <source>
        <dbReference type="EMBL" id="EPC24476.1"/>
    </source>
</evidence>
<dbReference type="GO" id="GO:0003677">
    <property type="term" value="F:DNA binding"/>
    <property type="evidence" value="ECO:0007669"/>
    <property type="project" value="InterPro"/>
</dbReference>
<dbReference type="Proteomes" id="UP000014257">
    <property type="component" value="Unassembled WGS sequence"/>
</dbReference>
<evidence type="ECO:0000259" key="2">
    <source>
        <dbReference type="Pfam" id="PF02371"/>
    </source>
</evidence>
<sequence length="438" mass="49890">MATSFVLANSLKVDWSERPRFENLITKILVRVLQKGSVTMRKIIGIDVSKSTAKLSVAIDAKTVYEGDITLDMIGFTSLKAIIDSYGGAEVVFEATGVYSRRLERYLLDESITYHILNPLVAKKRLDDGSRTRKNDVRDARGLAITEFAKHPKPFKPRFYDPVYRELMDISRYYDQQTEDLKRTKNRIHRLIQLSFPGIEEELDLRKPSALHTLTLFSHPAELTGLSFENIKTQILDMHLKGVGAVRSSNLARALWRSRARSYPAVSGNSFVVQAVKHETQKALKLLSEREETVQAMISLAEKTPEYVILLSIPNIAENTAVRLIAELGDIRRFETRAKLNSFIGLDLREIQSGDYTAQRKITKHGDAHTRKLLYWTVINMVSSGAQPSHIRDFYAKRQATASRRKPLLVACMDRLLKTIHYLVNTNQLYSYELACSR</sequence>
<dbReference type="InterPro" id="IPR003346">
    <property type="entry name" value="Transposase_20"/>
</dbReference>
<evidence type="ECO:0000259" key="1">
    <source>
        <dbReference type="Pfam" id="PF01548"/>
    </source>
</evidence>
<dbReference type="Pfam" id="PF01548">
    <property type="entry name" value="DEDD_Tnp_IS110"/>
    <property type="match status" value="1"/>
</dbReference>